<sequence length="59" mass="6435">MVLGSVVVLGFQSRISVSQSVPCHLLSIDFVHPSAKCPGKLVRHPPIFLVKSISNQRHS</sequence>
<dbReference type="AlphaFoldDB" id="A0A2P2MJX8"/>
<proteinExistence type="predicted"/>
<protein>
    <submittedName>
        <fullName evidence="1">Uncharacterized protein</fullName>
    </submittedName>
</protein>
<dbReference type="EMBL" id="GGEC01049998">
    <property type="protein sequence ID" value="MBX30482.1"/>
    <property type="molecule type" value="Transcribed_RNA"/>
</dbReference>
<name>A0A2P2MJX8_RHIMU</name>
<reference evidence="1" key="1">
    <citation type="submission" date="2018-02" db="EMBL/GenBank/DDBJ databases">
        <title>Rhizophora mucronata_Transcriptome.</title>
        <authorList>
            <person name="Meera S.P."/>
            <person name="Sreeshan A."/>
            <person name="Augustine A."/>
        </authorList>
    </citation>
    <scope>NUCLEOTIDE SEQUENCE</scope>
    <source>
        <tissue evidence="1">Leaf</tissue>
    </source>
</reference>
<accession>A0A2P2MJX8</accession>
<organism evidence="1">
    <name type="scientific">Rhizophora mucronata</name>
    <name type="common">Asiatic mangrove</name>
    <dbReference type="NCBI Taxonomy" id="61149"/>
    <lineage>
        <taxon>Eukaryota</taxon>
        <taxon>Viridiplantae</taxon>
        <taxon>Streptophyta</taxon>
        <taxon>Embryophyta</taxon>
        <taxon>Tracheophyta</taxon>
        <taxon>Spermatophyta</taxon>
        <taxon>Magnoliopsida</taxon>
        <taxon>eudicotyledons</taxon>
        <taxon>Gunneridae</taxon>
        <taxon>Pentapetalae</taxon>
        <taxon>rosids</taxon>
        <taxon>fabids</taxon>
        <taxon>Malpighiales</taxon>
        <taxon>Rhizophoraceae</taxon>
        <taxon>Rhizophora</taxon>
    </lineage>
</organism>
<evidence type="ECO:0000313" key="1">
    <source>
        <dbReference type="EMBL" id="MBX30482.1"/>
    </source>
</evidence>